<organism evidence="3 4">
    <name type="scientific">Mucilaginibacter dorajii</name>
    <dbReference type="NCBI Taxonomy" id="692994"/>
    <lineage>
        <taxon>Bacteria</taxon>
        <taxon>Pseudomonadati</taxon>
        <taxon>Bacteroidota</taxon>
        <taxon>Sphingobacteriia</taxon>
        <taxon>Sphingobacteriales</taxon>
        <taxon>Sphingobacteriaceae</taxon>
        <taxon>Mucilaginibacter</taxon>
    </lineage>
</organism>
<name>A0ABP7QUM3_9SPHI</name>
<dbReference type="InterPro" id="IPR025645">
    <property type="entry name" value="DUF4349"/>
</dbReference>
<keyword evidence="4" id="KW-1185">Reference proteome</keyword>
<keyword evidence="1" id="KW-1133">Transmembrane helix</keyword>
<feature type="transmembrane region" description="Helical" evidence="1">
    <location>
        <begin position="253"/>
        <end position="280"/>
    </location>
</feature>
<protein>
    <submittedName>
        <fullName evidence="3">DUF4349 domain-containing protein</fullName>
    </submittedName>
</protein>
<evidence type="ECO:0000256" key="1">
    <source>
        <dbReference type="SAM" id="Phobius"/>
    </source>
</evidence>
<gene>
    <name evidence="3" type="ORF">GCM10022210_46080</name>
</gene>
<reference evidence="4" key="1">
    <citation type="journal article" date="2019" name="Int. J. Syst. Evol. Microbiol.">
        <title>The Global Catalogue of Microorganisms (GCM) 10K type strain sequencing project: providing services to taxonomists for standard genome sequencing and annotation.</title>
        <authorList>
            <consortium name="The Broad Institute Genomics Platform"/>
            <consortium name="The Broad Institute Genome Sequencing Center for Infectious Disease"/>
            <person name="Wu L."/>
            <person name="Ma J."/>
        </authorList>
    </citation>
    <scope>NUCLEOTIDE SEQUENCE [LARGE SCALE GENOMIC DNA]</scope>
    <source>
        <strain evidence="4">JCM 16601</strain>
    </source>
</reference>
<dbReference type="RefSeq" id="WP_259093196.1">
    <property type="nucleotide sequence ID" value="NZ_BAAAZC010000030.1"/>
</dbReference>
<keyword evidence="1" id="KW-0472">Membrane</keyword>
<accession>A0ABP7QUM3</accession>
<keyword evidence="1" id="KW-0812">Transmembrane</keyword>
<feature type="domain" description="DUF4349" evidence="2">
    <location>
        <begin position="55"/>
        <end position="174"/>
    </location>
</feature>
<dbReference type="Proteomes" id="UP001500742">
    <property type="component" value="Unassembled WGS sequence"/>
</dbReference>
<dbReference type="Pfam" id="PF14257">
    <property type="entry name" value="DUF4349"/>
    <property type="match status" value="1"/>
</dbReference>
<evidence type="ECO:0000313" key="4">
    <source>
        <dbReference type="Proteomes" id="UP001500742"/>
    </source>
</evidence>
<proteinExistence type="predicted"/>
<sequence>MKIKILPALAVGVLLLGACKGSGSKYEAINNNSSADSASVGRETMVDTSLSVQPKLVKSADMRFKVKNVQQTAEKITALAVKNAGMVMHHQMESSTQGSRDYRISDDSVRRVSAFNTSENMTIKVPSDKLEDFMYQVAHMGTHVTFSKMDIEDKSLDFLSAKLKLNSRKELVDQQKKGKITIKNPLNVLLLKDDMVDGQIDNLKIDAAVKFSVITLNFYESNTIIQETIANDDPSAYQLPFGKRLFNSLAYGWFMFTELVLALANLWVFVLATIGLIILFRYYKRKHPSFFGTIKS</sequence>
<evidence type="ECO:0000259" key="2">
    <source>
        <dbReference type="Pfam" id="PF14257"/>
    </source>
</evidence>
<dbReference type="EMBL" id="BAAAZC010000030">
    <property type="protein sequence ID" value="GAA3988092.1"/>
    <property type="molecule type" value="Genomic_DNA"/>
</dbReference>
<dbReference type="PROSITE" id="PS51257">
    <property type="entry name" value="PROKAR_LIPOPROTEIN"/>
    <property type="match status" value="1"/>
</dbReference>
<evidence type="ECO:0000313" key="3">
    <source>
        <dbReference type="EMBL" id="GAA3988092.1"/>
    </source>
</evidence>
<comment type="caution">
    <text evidence="3">The sequence shown here is derived from an EMBL/GenBank/DDBJ whole genome shotgun (WGS) entry which is preliminary data.</text>
</comment>